<name>A0ABS5ILA9_9MICO</name>
<feature type="chain" id="PRO_5045639167" evidence="6">
    <location>
        <begin position="29"/>
        <end position="440"/>
    </location>
</feature>
<proteinExistence type="predicted"/>
<keyword evidence="1" id="KW-1003">Cell membrane</keyword>
<dbReference type="EMBL" id="JAGTUK010000002">
    <property type="protein sequence ID" value="MBS0023746.1"/>
    <property type="molecule type" value="Genomic_DNA"/>
</dbReference>
<evidence type="ECO:0000256" key="3">
    <source>
        <dbReference type="ARBA" id="ARBA00023136"/>
    </source>
</evidence>
<dbReference type="CDD" id="cd13585">
    <property type="entry name" value="PBP2_TMBP_like"/>
    <property type="match status" value="1"/>
</dbReference>
<evidence type="ECO:0000256" key="2">
    <source>
        <dbReference type="ARBA" id="ARBA00022729"/>
    </source>
</evidence>
<evidence type="ECO:0000256" key="6">
    <source>
        <dbReference type="SAM" id="SignalP"/>
    </source>
</evidence>
<sequence>MRKTRSRIWKVAASVVVAGIALSGCSGGGGGGGGAGAEGEPDSGELNFVYMGDADQQKAFNALFAEFNKQYPDIKLKAVGIPSGNWATFSTTVATRLAGGQKIDIIQVATEGQRLFASKGILADLAPYIEQDQDVVDDYWDDISPNLQKFNEEFASGPDGETVFIPGGFNTMAMYLNKDVFEKAGVAIPEDGNWTWDEFVAAGKTIKEKTGAYLVGAGSGYFVDVMPWLTTNGGSTFNADWSEPTYNSAEAVESAEFARSLVEMGLAPKPGGQFDGNTAFKQGKLAILSGGRWPVLGVRELDMVDKTVVVNWPTKTGNGSPVGWDAWNIAKNSDNKQAAWTFIKFLMSKEAGSYFAEIGGTIVPARESVANSAAFTDNAPEGTIRLSEAMAFATPIPSIDQGAEAQKVIEEAWGTIIAGQGEAQKTLDAAQADLEQLVGE</sequence>
<dbReference type="InterPro" id="IPR050490">
    <property type="entry name" value="Bact_solute-bd_prot1"/>
</dbReference>
<keyword evidence="2 6" id="KW-0732">Signal</keyword>
<keyword evidence="4" id="KW-0564">Palmitate</keyword>
<dbReference type="Gene3D" id="3.40.190.10">
    <property type="entry name" value="Periplasmic binding protein-like II"/>
    <property type="match status" value="1"/>
</dbReference>
<keyword evidence="8" id="KW-1185">Reference proteome</keyword>
<reference evidence="7 8" key="1">
    <citation type="submission" date="2021-04" db="EMBL/GenBank/DDBJ databases">
        <title>Whole genome analysis of root endophytic bacterium Microbacterium paraoxydans ku-mp colonizing RP-bio226 rice variety.</title>
        <authorList>
            <person name="Ulaganathan K."/>
            <person name="Latha B."/>
        </authorList>
    </citation>
    <scope>NUCLEOTIDE SEQUENCE [LARGE SCALE GENOMIC DNA]</scope>
    <source>
        <strain evidence="8">ku-mp</strain>
    </source>
</reference>
<dbReference type="Pfam" id="PF01547">
    <property type="entry name" value="SBP_bac_1"/>
    <property type="match status" value="1"/>
</dbReference>
<keyword evidence="3" id="KW-0472">Membrane</keyword>
<feature type="signal peptide" evidence="6">
    <location>
        <begin position="1"/>
        <end position="28"/>
    </location>
</feature>
<dbReference type="PANTHER" id="PTHR43649">
    <property type="entry name" value="ARABINOSE-BINDING PROTEIN-RELATED"/>
    <property type="match status" value="1"/>
</dbReference>
<dbReference type="Proteomes" id="UP000678243">
    <property type="component" value="Unassembled WGS sequence"/>
</dbReference>
<evidence type="ECO:0000313" key="7">
    <source>
        <dbReference type="EMBL" id="MBS0023746.1"/>
    </source>
</evidence>
<evidence type="ECO:0000256" key="4">
    <source>
        <dbReference type="ARBA" id="ARBA00023139"/>
    </source>
</evidence>
<dbReference type="PANTHER" id="PTHR43649:SF33">
    <property type="entry name" value="POLYGALACTURONAN_RHAMNOGALACTURONAN-BINDING PROTEIN YTCQ"/>
    <property type="match status" value="1"/>
</dbReference>
<dbReference type="RefSeq" id="WP_211542008.1">
    <property type="nucleotide sequence ID" value="NZ_CBDREF010000001.1"/>
</dbReference>
<dbReference type="InterPro" id="IPR006059">
    <property type="entry name" value="SBP"/>
</dbReference>
<organism evidence="7 8">
    <name type="scientific">Microbacterium paraoxydans</name>
    <dbReference type="NCBI Taxonomy" id="199592"/>
    <lineage>
        <taxon>Bacteria</taxon>
        <taxon>Bacillati</taxon>
        <taxon>Actinomycetota</taxon>
        <taxon>Actinomycetes</taxon>
        <taxon>Micrococcales</taxon>
        <taxon>Microbacteriaceae</taxon>
        <taxon>Microbacterium</taxon>
    </lineage>
</organism>
<keyword evidence="5" id="KW-0449">Lipoprotein</keyword>
<gene>
    <name evidence="7" type="ORF">KE274_06450</name>
</gene>
<evidence type="ECO:0000256" key="5">
    <source>
        <dbReference type="ARBA" id="ARBA00023288"/>
    </source>
</evidence>
<accession>A0ABS5ILA9</accession>
<evidence type="ECO:0000256" key="1">
    <source>
        <dbReference type="ARBA" id="ARBA00022475"/>
    </source>
</evidence>
<dbReference type="SUPFAM" id="SSF53850">
    <property type="entry name" value="Periplasmic binding protein-like II"/>
    <property type="match status" value="1"/>
</dbReference>
<protein>
    <submittedName>
        <fullName evidence="7">Sugar ABC transporter substrate-binding protein</fullName>
    </submittedName>
</protein>
<dbReference type="PROSITE" id="PS51257">
    <property type="entry name" value="PROKAR_LIPOPROTEIN"/>
    <property type="match status" value="1"/>
</dbReference>
<evidence type="ECO:0000313" key="8">
    <source>
        <dbReference type="Proteomes" id="UP000678243"/>
    </source>
</evidence>
<comment type="caution">
    <text evidence="7">The sequence shown here is derived from an EMBL/GenBank/DDBJ whole genome shotgun (WGS) entry which is preliminary data.</text>
</comment>